<dbReference type="Proteomes" id="UP000007431">
    <property type="component" value="Unassembled WGS sequence"/>
</dbReference>
<dbReference type="SUPFAM" id="SSF57959">
    <property type="entry name" value="Leucine zipper domain"/>
    <property type="match status" value="1"/>
</dbReference>
<dbReference type="Gene3D" id="3.30.160.60">
    <property type="entry name" value="Classic Zinc Finger"/>
    <property type="match status" value="1"/>
</dbReference>
<dbReference type="GO" id="GO:0000978">
    <property type="term" value="F:RNA polymerase II cis-regulatory region sequence-specific DNA binding"/>
    <property type="evidence" value="ECO:0007669"/>
    <property type="project" value="TreeGrafter"/>
</dbReference>
<accession>D8QL10</accession>
<dbReference type="InterPro" id="IPR004827">
    <property type="entry name" value="bZIP"/>
</dbReference>
<evidence type="ECO:0000256" key="1">
    <source>
        <dbReference type="ARBA" id="ARBA00023015"/>
    </source>
</evidence>
<dbReference type="HOGENOM" id="CLU_114207_0_0_1"/>
<protein>
    <recommendedName>
        <fullName evidence="6">BZIP domain-containing protein</fullName>
    </recommendedName>
</protein>
<organism evidence="8">
    <name type="scientific">Schizophyllum commune (strain H4-8 / FGSC 9210)</name>
    <name type="common">Split gill fungus</name>
    <dbReference type="NCBI Taxonomy" id="578458"/>
    <lineage>
        <taxon>Eukaryota</taxon>
        <taxon>Fungi</taxon>
        <taxon>Dikarya</taxon>
        <taxon>Basidiomycota</taxon>
        <taxon>Agaricomycotina</taxon>
        <taxon>Agaricomycetes</taxon>
        <taxon>Agaricomycetidae</taxon>
        <taxon>Agaricales</taxon>
        <taxon>Schizophyllaceae</taxon>
        <taxon>Schizophyllum</taxon>
    </lineage>
</organism>
<feature type="coiled-coil region" evidence="4">
    <location>
        <begin position="125"/>
        <end position="152"/>
    </location>
</feature>
<keyword evidence="2" id="KW-0238">DNA-binding</keyword>
<dbReference type="InterPro" id="IPR050946">
    <property type="entry name" value="AP-1_TF_bZIP"/>
</dbReference>
<dbReference type="STRING" id="578458.D8QL10"/>
<sequence>MQGLLSDFAFPPTTTTTDAYAATAPRGPSRTLATSHARPPCPAMSTPSDHPAPDAPIQAPRSREYAGRRRSRRPSRHPHPDAQLRFGDDEEDELPEDHPPPAGATDQEKIEYRRRRNTLAARRSRQKKADKMATLEDDVRRLTSERDTWKTRAQTLRQLLLSHGIPCKEFED</sequence>
<feature type="non-terminal residue" evidence="7">
    <location>
        <position position="172"/>
    </location>
</feature>
<keyword evidence="1" id="KW-0805">Transcription regulation</keyword>
<dbReference type="PANTHER" id="PTHR11462">
    <property type="entry name" value="JUN TRANSCRIPTION FACTOR-RELATED"/>
    <property type="match status" value="1"/>
</dbReference>
<dbReference type="AlphaFoldDB" id="D8QL10"/>
<dbReference type="InterPro" id="IPR046347">
    <property type="entry name" value="bZIP_sf"/>
</dbReference>
<dbReference type="GO" id="GO:0000981">
    <property type="term" value="F:DNA-binding transcription factor activity, RNA polymerase II-specific"/>
    <property type="evidence" value="ECO:0007669"/>
    <property type="project" value="TreeGrafter"/>
</dbReference>
<reference evidence="7 8" key="1">
    <citation type="journal article" date="2010" name="Nat. Biotechnol.">
        <title>Genome sequence of the model mushroom Schizophyllum commune.</title>
        <authorList>
            <person name="Ohm R.A."/>
            <person name="de Jong J.F."/>
            <person name="Lugones L.G."/>
            <person name="Aerts A."/>
            <person name="Kothe E."/>
            <person name="Stajich J.E."/>
            <person name="de Vries R.P."/>
            <person name="Record E."/>
            <person name="Levasseur A."/>
            <person name="Baker S.E."/>
            <person name="Bartholomew K.A."/>
            <person name="Coutinho P.M."/>
            <person name="Erdmann S."/>
            <person name="Fowler T.J."/>
            <person name="Gathman A.C."/>
            <person name="Lombard V."/>
            <person name="Henrissat B."/>
            <person name="Knabe N."/>
            <person name="Kuees U."/>
            <person name="Lilly W.W."/>
            <person name="Lindquist E."/>
            <person name="Lucas S."/>
            <person name="Magnuson J.K."/>
            <person name="Piumi F."/>
            <person name="Raudaskoski M."/>
            <person name="Salamov A."/>
            <person name="Schmutz J."/>
            <person name="Schwarze F.W.M.R."/>
            <person name="vanKuyk P.A."/>
            <person name="Horton J.S."/>
            <person name="Grigoriev I.V."/>
            <person name="Woesten H.A.B."/>
        </authorList>
    </citation>
    <scope>NUCLEOTIDE SEQUENCE [LARGE SCALE GENOMIC DNA]</scope>
    <source>
        <strain evidence="8">H4-8 / FGSC 9210</strain>
    </source>
</reference>
<proteinExistence type="predicted"/>
<evidence type="ECO:0000256" key="5">
    <source>
        <dbReference type="SAM" id="MobiDB-lite"/>
    </source>
</evidence>
<evidence type="ECO:0000256" key="3">
    <source>
        <dbReference type="ARBA" id="ARBA00023163"/>
    </source>
</evidence>
<keyword evidence="3" id="KW-0804">Transcription</keyword>
<dbReference type="SMART" id="SM00338">
    <property type="entry name" value="BRLZ"/>
    <property type="match status" value="1"/>
</dbReference>
<feature type="compositionally biased region" description="Low complexity" evidence="5">
    <location>
        <begin position="7"/>
        <end position="25"/>
    </location>
</feature>
<feature type="compositionally biased region" description="Basic residues" evidence="5">
    <location>
        <begin position="68"/>
        <end position="77"/>
    </location>
</feature>
<evidence type="ECO:0000256" key="2">
    <source>
        <dbReference type="ARBA" id="ARBA00023125"/>
    </source>
</evidence>
<dbReference type="InParanoid" id="D8QL10"/>
<gene>
    <name evidence="7" type="ORF">SCHCODRAFT_114524</name>
</gene>
<dbReference type="PROSITE" id="PS00036">
    <property type="entry name" value="BZIP_BASIC"/>
    <property type="match status" value="1"/>
</dbReference>
<feature type="region of interest" description="Disordered" evidence="5">
    <location>
        <begin position="1"/>
        <end position="112"/>
    </location>
</feature>
<evidence type="ECO:0000256" key="4">
    <source>
        <dbReference type="SAM" id="Coils"/>
    </source>
</evidence>
<dbReference type="PANTHER" id="PTHR11462:SF35">
    <property type="entry name" value="TRANSCRIPTION FACTOR JRA"/>
    <property type="match status" value="1"/>
</dbReference>
<dbReference type="PROSITE" id="PS50217">
    <property type="entry name" value="BZIP"/>
    <property type="match status" value="1"/>
</dbReference>
<feature type="domain" description="BZIP" evidence="6">
    <location>
        <begin position="107"/>
        <end position="158"/>
    </location>
</feature>
<dbReference type="Pfam" id="PF07716">
    <property type="entry name" value="bZIP_2"/>
    <property type="match status" value="1"/>
</dbReference>
<name>D8QL10_SCHCM</name>
<dbReference type="EMBL" id="GL377317">
    <property type="protein sequence ID" value="EFI91433.1"/>
    <property type="molecule type" value="Genomic_DNA"/>
</dbReference>
<keyword evidence="8" id="KW-1185">Reference proteome</keyword>
<evidence type="ECO:0000313" key="8">
    <source>
        <dbReference type="Proteomes" id="UP000007431"/>
    </source>
</evidence>
<evidence type="ECO:0000313" key="7">
    <source>
        <dbReference type="EMBL" id="EFI91433.1"/>
    </source>
</evidence>
<dbReference type="VEuPathDB" id="FungiDB:SCHCODRAFT_02520843"/>
<dbReference type="CDD" id="cd12193">
    <property type="entry name" value="bZIP_GCN4"/>
    <property type="match status" value="1"/>
</dbReference>
<dbReference type="GO" id="GO:0005667">
    <property type="term" value="C:transcription regulator complex"/>
    <property type="evidence" value="ECO:0007669"/>
    <property type="project" value="TreeGrafter"/>
</dbReference>
<evidence type="ECO:0000259" key="6">
    <source>
        <dbReference type="PROSITE" id="PS50217"/>
    </source>
</evidence>
<keyword evidence="4" id="KW-0175">Coiled coil</keyword>